<sequence length="121" mass="14121">MGGLPELQQHRFKITHKSHIQVSKFPKGCAVGYKPHIENPNNNGRLLSVVYYTNKNYSKIEDEGLVRFYLKNNTRFIEVEPSFNTAVIHWSDQRVIKEVLSSNTRDMYHITSWFFGSCTLK</sequence>
<dbReference type="GO" id="GO:0031543">
    <property type="term" value="F:peptidyl-proline dioxygenase activity"/>
    <property type="evidence" value="ECO:0007669"/>
    <property type="project" value="TreeGrafter"/>
</dbReference>
<evidence type="ECO:0000313" key="4">
    <source>
        <dbReference type="Proteomes" id="UP000594262"/>
    </source>
</evidence>
<protein>
    <recommendedName>
        <fullName evidence="2">Prolyl 4-hydroxylase alpha subunit Fe(2+) 2OG dioxygenase domain-containing protein</fullName>
    </recommendedName>
</protein>
<keyword evidence="1" id="KW-0847">Vitamin C</keyword>
<reference evidence="3" key="1">
    <citation type="submission" date="2021-01" db="UniProtKB">
        <authorList>
            <consortium name="EnsemblMetazoa"/>
        </authorList>
    </citation>
    <scope>IDENTIFICATION</scope>
</reference>
<organism evidence="3 4">
    <name type="scientific">Clytia hemisphaerica</name>
    <dbReference type="NCBI Taxonomy" id="252671"/>
    <lineage>
        <taxon>Eukaryota</taxon>
        <taxon>Metazoa</taxon>
        <taxon>Cnidaria</taxon>
        <taxon>Hydrozoa</taxon>
        <taxon>Hydroidolina</taxon>
        <taxon>Leptothecata</taxon>
        <taxon>Obeliida</taxon>
        <taxon>Clytiidae</taxon>
        <taxon>Clytia</taxon>
    </lineage>
</organism>
<dbReference type="AlphaFoldDB" id="A0A7M5WZW5"/>
<evidence type="ECO:0000256" key="1">
    <source>
        <dbReference type="ARBA" id="ARBA00022896"/>
    </source>
</evidence>
<accession>A0A7M5WZW5</accession>
<dbReference type="InterPro" id="IPR051559">
    <property type="entry name" value="HIF_prolyl_hydroxylases"/>
</dbReference>
<dbReference type="EnsemblMetazoa" id="CLYHEMT015020.2">
    <property type="protein sequence ID" value="CLYHEMP015020.2"/>
    <property type="gene ID" value="CLYHEMG015020"/>
</dbReference>
<dbReference type="GO" id="GO:0031418">
    <property type="term" value="F:L-ascorbic acid binding"/>
    <property type="evidence" value="ECO:0007669"/>
    <property type="project" value="UniProtKB-KW"/>
</dbReference>
<name>A0A7M5WZW5_9CNID</name>
<dbReference type="Proteomes" id="UP000594262">
    <property type="component" value="Unplaced"/>
</dbReference>
<dbReference type="GO" id="GO:0008198">
    <property type="term" value="F:ferrous iron binding"/>
    <property type="evidence" value="ECO:0007669"/>
    <property type="project" value="TreeGrafter"/>
</dbReference>
<feature type="domain" description="Prolyl 4-hydroxylase alpha subunit Fe(2+) 2OG dioxygenase" evidence="2">
    <location>
        <begin position="22"/>
        <end position="114"/>
    </location>
</feature>
<dbReference type="EnsemblMetazoa" id="CLYHEMT015020.1">
    <property type="protein sequence ID" value="CLYHEMP015020.1"/>
    <property type="gene ID" value="CLYHEMG015020"/>
</dbReference>
<dbReference type="PANTHER" id="PTHR12907">
    <property type="entry name" value="EGL NINE HOMOLOG-RELATED"/>
    <property type="match status" value="1"/>
</dbReference>
<evidence type="ECO:0000259" key="2">
    <source>
        <dbReference type="Pfam" id="PF13640"/>
    </source>
</evidence>
<dbReference type="GO" id="GO:0071456">
    <property type="term" value="P:cellular response to hypoxia"/>
    <property type="evidence" value="ECO:0007669"/>
    <property type="project" value="TreeGrafter"/>
</dbReference>
<keyword evidence="4" id="KW-1185">Reference proteome</keyword>
<dbReference type="InterPro" id="IPR044862">
    <property type="entry name" value="Pro_4_hyd_alph_FE2OG_OXY"/>
</dbReference>
<evidence type="ECO:0000313" key="3">
    <source>
        <dbReference type="EnsemblMetazoa" id="CLYHEMP015020.1"/>
    </source>
</evidence>
<dbReference type="Pfam" id="PF13640">
    <property type="entry name" value="2OG-FeII_Oxy_3"/>
    <property type="match status" value="1"/>
</dbReference>
<proteinExistence type="predicted"/>
<dbReference type="PANTHER" id="PTHR12907:SF26">
    <property type="entry name" value="HIF PROLYL HYDROXYLASE, ISOFORM C"/>
    <property type="match status" value="1"/>
</dbReference>
<dbReference type="Gene3D" id="2.60.120.620">
    <property type="entry name" value="q2cbj1_9rhob like domain"/>
    <property type="match status" value="1"/>
</dbReference>
<dbReference type="OrthoDB" id="6077919at2759"/>